<accession>A0A1L7XSX5</accession>
<dbReference type="PANTHER" id="PTHR10622">
    <property type="entry name" value="HET DOMAIN-CONTAINING PROTEIN"/>
    <property type="match status" value="1"/>
</dbReference>
<dbReference type="PANTHER" id="PTHR10622:SF12">
    <property type="entry name" value="HET DOMAIN-CONTAINING PROTEIN"/>
    <property type="match status" value="1"/>
</dbReference>
<name>A0A1L7XSX5_9HELO</name>
<organism evidence="2 3">
    <name type="scientific">Phialocephala subalpina</name>
    <dbReference type="NCBI Taxonomy" id="576137"/>
    <lineage>
        <taxon>Eukaryota</taxon>
        <taxon>Fungi</taxon>
        <taxon>Dikarya</taxon>
        <taxon>Ascomycota</taxon>
        <taxon>Pezizomycotina</taxon>
        <taxon>Leotiomycetes</taxon>
        <taxon>Helotiales</taxon>
        <taxon>Mollisiaceae</taxon>
        <taxon>Phialocephala</taxon>
        <taxon>Phialocephala fortinii species complex</taxon>
    </lineage>
</organism>
<protein>
    <recommendedName>
        <fullName evidence="1">Heterokaryon incompatibility domain-containing protein</fullName>
    </recommendedName>
</protein>
<sequence>MWLINTENYTLHELHGPSEDYPYAILSHTWEESEDDPLQKEVAFLDMRNLNEARTKSGWTKVERTCELARRYEPSLKWAWIDTCCIDKSSSAELTEAINSMFLWYRQAKVCFVYLNDLPRSPTTNPETRSSQDHMNDFFPRCRWFTRGWTLQELIAPSKIEFYDTTWRFRGTKTELKRIISTTTGIDQSVLDDSENLPTVPVGRRMSWISKRNTKRAEDIAYCLFGIFDVNMPLIYGERDKAFIRLQTAIAQATSDLSLFAWSVNTDYARHDPEAQTYYGIFAQSHRFFKCCNHLIALADPLLFEHQSFTVTNRGLEFQACLKGDLDEGDYMMNLFCQTDDVELTGGKSGLMVIRLVRTLNGFARHYADKLLVTSDKLHTWFGSLRSVLVPMVINPSDSRRLEARLQNAYRFRIQSPTNISVELLASLGQQTKLGSFRPRLGKIQKGPHSWDWVTKTFLTGGYPIFTGLLWPKISGGGKELNWPHDIRIVFGFSCSLNEKRRPNAEPGASLQPWLALIASRSEFINIDEDSSVETFNCLKSLIEEKQPYGPAISALGSLVRQTALDGFKLPKSAMLTPFISGYRDEKQEEERMKLSLILKNVEESGIMIHEVIIRLEYIEPGKVVAMRERR</sequence>
<dbReference type="OrthoDB" id="20872at2759"/>
<reference evidence="2 3" key="1">
    <citation type="submission" date="2016-03" db="EMBL/GenBank/DDBJ databases">
        <authorList>
            <person name="Ploux O."/>
        </authorList>
    </citation>
    <scope>NUCLEOTIDE SEQUENCE [LARGE SCALE GENOMIC DNA]</scope>
    <source>
        <strain evidence="2 3">UAMH 11012</strain>
    </source>
</reference>
<dbReference type="AlphaFoldDB" id="A0A1L7XSX5"/>
<dbReference type="Pfam" id="PF06985">
    <property type="entry name" value="HET"/>
    <property type="match status" value="1"/>
</dbReference>
<evidence type="ECO:0000313" key="2">
    <source>
        <dbReference type="EMBL" id="CZR68078.1"/>
    </source>
</evidence>
<dbReference type="EMBL" id="FJOG01000050">
    <property type="protein sequence ID" value="CZR68078.1"/>
    <property type="molecule type" value="Genomic_DNA"/>
</dbReference>
<proteinExistence type="predicted"/>
<dbReference type="STRING" id="576137.A0A1L7XSX5"/>
<keyword evidence="3" id="KW-1185">Reference proteome</keyword>
<feature type="domain" description="Heterokaryon incompatibility" evidence="1">
    <location>
        <begin position="23"/>
        <end position="118"/>
    </location>
</feature>
<dbReference type="Proteomes" id="UP000184330">
    <property type="component" value="Unassembled WGS sequence"/>
</dbReference>
<gene>
    <name evidence="2" type="ORF">PAC_17977</name>
</gene>
<evidence type="ECO:0000259" key="1">
    <source>
        <dbReference type="Pfam" id="PF06985"/>
    </source>
</evidence>
<evidence type="ECO:0000313" key="3">
    <source>
        <dbReference type="Proteomes" id="UP000184330"/>
    </source>
</evidence>
<dbReference type="InterPro" id="IPR010730">
    <property type="entry name" value="HET"/>
</dbReference>